<evidence type="ECO:0000313" key="1">
    <source>
        <dbReference type="Ensembl" id="ENSPTXP00000016742.1"/>
    </source>
</evidence>
<reference evidence="1" key="2">
    <citation type="submission" date="2025-09" db="UniProtKB">
        <authorList>
            <consortium name="Ensembl"/>
        </authorList>
    </citation>
    <scope>IDENTIFICATION</scope>
</reference>
<proteinExistence type="predicted"/>
<reference evidence="1" key="1">
    <citation type="submission" date="2025-08" db="UniProtKB">
        <authorList>
            <consortium name="Ensembl"/>
        </authorList>
    </citation>
    <scope>IDENTIFICATION</scope>
</reference>
<sequence length="45" mass="4750">MLSTDVSPSNPLHSSVLPVGFVSSGSMAAFLSTQLQSWSMCLHPD</sequence>
<evidence type="ECO:0000313" key="2">
    <source>
        <dbReference type="Proteomes" id="UP000472273"/>
    </source>
</evidence>
<dbReference type="GeneTree" id="ENSGT00990000212036"/>
<dbReference type="AlphaFoldDB" id="A0A670YY56"/>
<dbReference type="Proteomes" id="UP000472273">
    <property type="component" value="Unplaced"/>
</dbReference>
<name>A0A670YY56_PSETE</name>
<protein>
    <submittedName>
        <fullName evidence="1">Uncharacterized protein</fullName>
    </submittedName>
</protein>
<organism evidence="1 2">
    <name type="scientific">Pseudonaja textilis</name>
    <name type="common">Eastern brown snake</name>
    <dbReference type="NCBI Taxonomy" id="8673"/>
    <lineage>
        <taxon>Eukaryota</taxon>
        <taxon>Metazoa</taxon>
        <taxon>Chordata</taxon>
        <taxon>Craniata</taxon>
        <taxon>Vertebrata</taxon>
        <taxon>Euteleostomi</taxon>
        <taxon>Lepidosauria</taxon>
        <taxon>Squamata</taxon>
        <taxon>Bifurcata</taxon>
        <taxon>Unidentata</taxon>
        <taxon>Episquamata</taxon>
        <taxon>Toxicofera</taxon>
        <taxon>Serpentes</taxon>
        <taxon>Colubroidea</taxon>
        <taxon>Elapidae</taxon>
        <taxon>Hydrophiinae</taxon>
        <taxon>Pseudonaja</taxon>
    </lineage>
</organism>
<accession>A0A670YY56</accession>
<dbReference type="Ensembl" id="ENSPTXT00000017255.1">
    <property type="protein sequence ID" value="ENSPTXP00000016742.1"/>
    <property type="gene ID" value="ENSPTXG00000011552.1"/>
</dbReference>
<keyword evidence="2" id="KW-1185">Reference proteome</keyword>